<feature type="coiled-coil region" evidence="1">
    <location>
        <begin position="6"/>
        <end position="44"/>
    </location>
</feature>
<proteinExistence type="evidence at transcript level"/>
<feature type="non-terminal residue" evidence="2">
    <location>
        <position position="1"/>
    </location>
</feature>
<sequence length="72" mass="8736">KAMDTIMELQQKIEEMERCNMALREEARSEKAKLVKIIQELKNRQFQPEADEYRIDLEDDVNFHRSDVEPRR</sequence>
<dbReference type="EMBL" id="GANP01009572">
    <property type="protein sequence ID" value="JAB74896.1"/>
    <property type="molecule type" value="mRNA"/>
</dbReference>
<protein>
    <submittedName>
        <fullName evidence="2">Uncharacterized protein</fullName>
    </submittedName>
</protein>
<keyword evidence="1" id="KW-0175">Coiled coil</keyword>
<organism evidence="2">
    <name type="scientific">Ixodes ricinus</name>
    <name type="common">Common tick</name>
    <name type="synonym">Acarus ricinus</name>
    <dbReference type="NCBI Taxonomy" id="34613"/>
    <lineage>
        <taxon>Eukaryota</taxon>
        <taxon>Metazoa</taxon>
        <taxon>Ecdysozoa</taxon>
        <taxon>Arthropoda</taxon>
        <taxon>Chelicerata</taxon>
        <taxon>Arachnida</taxon>
        <taxon>Acari</taxon>
        <taxon>Parasitiformes</taxon>
        <taxon>Ixodida</taxon>
        <taxon>Ixodoidea</taxon>
        <taxon>Ixodidae</taxon>
        <taxon>Ixodinae</taxon>
        <taxon>Ixodes</taxon>
    </lineage>
</organism>
<reference evidence="2" key="1">
    <citation type="journal article" date="2015" name="Sci. Rep.">
        <title>Tissue- and time-dependent transcription in Ixodes ricinus salivary glands and midguts when blood feeding on the vertebrate host.</title>
        <authorList>
            <person name="Kotsyfakis M."/>
            <person name="Schwarz A."/>
            <person name="Erhart J."/>
            <person name="Ribeiro J.M."/>
        </authorList>
    </citation>
    <scope>NUCLEOTIDE SEQUENCE</scope>
    <source>
        <tissue evidence="2">Salivary gland and midgut</tissue>
    </source>
</reference>
<accession>V5IEU6</accession>
<evidence type="ECO:0000313" key="2">
    <source>
        <dbReference type="EMBL" id="JAB74896.1"/>
    </source>
</evidence>
<dbReference type="AlphaFoldDB" id="V5IEU6"/>
<name>V5IEU6_IXORI</name>
<evidence type="ECO:0000256" key="1">
    <source>
        <dbReference type="SAM" id="Coils"/>
    </source>
</evidence>